<feature type="domain" description="RNA polymerase sigma-70 region 2" evidence="5">
    <location>
        <begin position="61"/>
        <end position="108"/>
    </location>
</feature>
<evidence type="ECO:0000313" key="8">
    <source>
        <dbReference type="Proteomes" id="UP000310168"/>
    </source>
</evidence>
<dbReference type="InterPro" id="IPR013325">
    <property type="entry name" value="RNA_pol_sigma_r2"/>
</dbReference>
<dbReference type="InterPro" id="IPR007627">
    <property type="entry name" value="RNA_pol_sigma70_r2"/>
</dbReference>
<evidence type="ECO:0000313" key="7">
    <source>
        <dbReference type="EMBL" id="TKZ36267.1"/>
    </source>
</evidence>
<dbReference type="RefSeq" id="WP_137997278.1">
    <property type="nucleotide sequence ID" value="NZ_SJDU01000011.1"/>
</dbReference>
<dbReference type="SUPFAM" id="SSF88946">
    <property type="entry name" value="Sigma2 domain of RNA polymerase sigma factors"/>
    <property type="match status" value="1"/>
</dbReference>
<dbReference type="InterPro" id="IPR013324">
    <property type="entry name" value="RNA_pol_sigma_r3/r4-like"/>
</dbReference>
<keyword evidence="3" id="KW-0238">DNA-binding</keyword>
<dbReference type="Proteomes" id="UP000310168">
    <property type="component" value="Unassembled WGS sequence"/>
</dbReference>
<keyword evidence="4" id="KW-0804">Transcription</keyword>
<dbReference type="Gene3D" id="1.20.140.160">
    <property type="match status" value="1"/>
</dbReference>
<dbReference type="Pfam" id="PF04542">
    <property type="entry name" value="Sigma70_r2"/>
    <property type="match status" value="1"/>
</dbReference>
<dbReference type="SUPFAM" id="SSF88659">
    <property type="entry name" value="Sigma3 and sigma4 domains of RNA polymerase sigma factors"/>
    <property type="match status" value="1"/>
</dbReference>
<reference evidence="7 8" key="1">
    <citation type="journal article" date="2019" name="Anaerobe">
        <title>Brachyspira catarrhinii sp. nov., an anaerobic intestinal spirochaete isolated from vervet monkeys may have been misidentified as Brachyspira aalborgi in previous studies.</title>
        <authorList>
            <person name="Phillips N.D."/>
            <person name="La T."/>
            <person name="Hampson D.J."/>
        </authorList>
    </citation>
    <scope>NUCLEOTIDE SEQUENCE [LARGE SCALE GENOMIC DNA]</scope>
    <source>
        <strain evidence="7 8">Z12</strain>
    </source>
</reference>
<keyword evidence="2" id="KW-0731">Sigma factor</keyword>
<dbReference type="EMBL" id="SJDU01000011">
    <property type="protein sequence ID" value="TKZ36267.1"/>
    <property type="molecule type" value="Genomic_DNA"/>
</dbReference>
<dbReference type="PANTHER" id="PTHR30385">
    <property type="entry name" value="SIGMA FACTOR F FLAGELLAR"/>
    <property type="match status" value="1"/>
</dbReference>
<evidence type="ECO:0000256" key="2">
    <source>
        <dbReference type="ARBA" id="ARBA00023082"/>
    </source>
</evidence>
<gene>
    <name evidence="7" type="ORF">EZH24_01030</name>
</gene>
<sequence length="218" mass="25599">MKNNNKDDLPMITDENEKEYWIEYKKTLSPQIKEALIIKYKYLLEVVANELKSNIGKGRFKGLDYEDLVCLGYSGLLEAIDKYSHDKDVKFKSYAFVIIQRAIYDEATRINYFCYPKSRFLNDAKTLLDEESKILILYYHEGLTFKEIAEKMDISRNEVHQLLTKAIEDLKIIENKSISKPSDKTNTEYLAIINALKKLPQKEQEVLILYYLDNLTLK</sequence>
<feature type="domain" description="RNA polymerase sigma-70 region 4" evidence="6">
    <location>
        <begin position="126"/>
        <end position="171"/>
    </location>
</feature>
<keyword evidence="1" id="KW-0805">Transcription regulation</keyword>
<dbReference type="Gene3D" id="1.10.1740.10">
    <property type="match status" value="1"/>
</dbReference>
<evidence type="ECO:0000259" key="6">
    <source>
        <dbReference type="Pfam" id="PF04545"/>
    </source>
</evidence>
<protein>
    <submittedName>
        <fullName evidence="7">RNA polymerase sigma factor WhiG</fullName>
    </submittedName>
</protein>
<keyword evidence="8" id="KW-1185">Reference proteome</keyword>
<dbReference type="InterPro" id="IPR007630">
    <property type="entry name" value="RNA_pol_sigma70_r4"/>
</dbReference>
<dbReference type="CDD" id="cd06171">
    <property type="entry name" value="Sigma70_r4"/>
    <property type="match status" value="1"/>
</dbReference>
<name>A0ABY2TXR9_9SPIR</name>
<evidence type="ECO:0000256" key="4">
    <source>
        <dbReference type="ARBA" id="ARBA00023163"/>
    </source>
</evidence>
<accession>A0ABY2TXR9</accession>
<evidence type="ECO:0000256" key="1">
    <source>
        <dbReference type="ARBA" id="ARBA00023015"/>
    </source>
</evidence>
<evidence type="ECO:0000256" key="3">
    <source>
        <dbReference type="ARBA" id="ARBA00023125"/>
    </source>
</evidence>
<evidence type="ECO:0000259" key="5">
    <source>
        <dbReference type="Pfam" id="PF04542"/>
    </source>
</evidence>
<comment type="caution">
    <text evidence="7">The sequence shown here is derived from an EMBL/GenBank/DDBJ whole genome shotgun (WGS) entry which is preliminary data.</text>
</comment>
<dbReference type="Pfam" id="PF04545">
    <property type="entry name" value="Sigma70_r4"/>
    <property type="match status" value="1"/>
</dbReference>
<organism evidence="7 8">
    <name type="scientific">Brachyspira catarrhinii</name>
    <dbReference type="NCBI Taxonomy" id="2528966"/>
    <lineage>
        <taxon>Bacteria</taxon>
        <taxon>Pseudomonadati</taxon>
        <taxon>Spirochaetota</taxon>
        <taxon>Spirochaetia</taxon>
        <taxon>Brachyspirales</taxon>
        <taxon>Brachyspiraceae</taxon>
        <taxon>Brachyspira</taxon>
    </lineage>
</organism>
<proteinExistence type="predicted"/>